<sequence length="404" mass="44904">MYVVHPYWLRPRNRGVLINCEGFTQVDVASFLEVLFLYPGVVSLTGGDAQGLVKRDTNHVVGVFQVAELRDLLKEVTDKSIRPTEEFEGQNKSIKSIVRSTLLIWDTFAFDRVVDVSARVLLRLSPHASLYLSHLPYMFLSLFAEVLSGGKKAEYFKRLLWECPLRYEEGLSIFAEIFDIMPIISAKLTGADKAGKAATPSPDNIWRPSFVSPTGPLTVGDSVMMNDMTAAVVARNLLTPKDNRLLSKRSDELAVKDSLALSVQCAGSVSNMAQRLFARTRQVESLTAEVMSLKQEIRGFKHENKQLHQLTHDYTTNMKRKLDQMKESDGQVLLDHQRFVGLFQRHLLLSSSGAVPRNEAPNDQPLLPPPSRVLSSTEAPNDPPPVPALSGALPTAETSPKQPL</sequence>
<evidence type="ECO:0000256" key="1">
    <source>
        <dbReference type="SAM" id="MobiDB-lite"/>
    </source>
</evidence>
<organism evidence="2">
    <name type="scientific">Malus domestica</name>
    <name type="common">Apple</name>
    <name type="synonym">Pyrus malus</name>
    <dbReference type="NCBI Taxonomy" id="3750"/>
    <lineage>
        <taxon>Eukaryota</taxon>
        <taxon>Viridiplantae</taxon>
        <taxon>Streptophyta</taxon>
        <taxon>Embryophyta</taxon>
        <taxon>Tracheophyta</taxon>
        <taxon>Spermatophyta</taxon>
        <taxon>Magnoliopsida</taxon>
        <taxon>eudicotyledons</taxon>
        <taxon>Gunneridae</taxon>
        <taxon>Pentapetalae</taxon>
        <taxon>rosids</taxon>
        <taxon>fabids</taxon>
        <taxon>Rosales</taxon>
        <taxon>Rosaceae</taxon>
        <taxon>Amygdaloideae</taxon>
        <taxon>Maleae</taxon>
        <taxon>Malus</taxon>
    </lineage>
</organism>
<accession>E4Z8N9</accession>
<name>E4Z8N9_MALDO</name>
<proteinExistence type="predicted"/>
<reference evidence="2" key="1">
    <citation type="submission" date="2010-04" db="EMBL/GenBank/DDBJ databases">
        <title>Genomic organization of the Mal d 1 gene cluster on apple (Malus x domestica) linkage group 16.</title>
        <authorList>
            <person name="Pagliarani G."/>
            <person name="Paris R."/>
            <person name="Arens P."/>
            <person name="Tartarini S."/>
            <person name="Peters S."/>
            <person name="van de Weg E."/>
        </authorList>
    </citation>
    <scope>NUCLEOTIDE SEQUENCE</scope>
</reference>
<feature type="region of interest" description="Disordered" evidence="1">
    <location>
        <begin position="354"/>
        <end position="404"/>
    </location>
</feature>
<dbReference type="AlphaFoldDB" id="E4Z8N9"/>
<protein>
    <submittedName>
        <fullName evidence="2">Predicted protein</fullName>
    </submittedName>
</protein>
<dbReference type="EMBL" id="FN823235">
    <property type="protein sequence ID" value="CBL94164.1"/>
    <property type="molecule type" value="Genomic_DNA"/>
</dbReference>
<evidence type="ECO:0000313" key="2">
    <source>
        <dbReference type="EMBL" id="CBL94164.1"/>
    </source>
</evidence>